<accession>A0ABW3K8D4</accession>
<evidence type="ECO:0000256" key="4">
    <source>
        <dbReference type="PROSITE-ProRule" id="PRU00169"/>
    </source>
</evidence>
<feature type="domain" description="Response regulatory" evidence="6">
    <location>
        <begin position="3"/>
        <end position="117"/>
    </location>
</feature>
<feature type="DNA-binding region" description="OmpR/PhoB-type" evidence="5">
    <location>
        <begin position="128"/>
        <end position="225"/>
    </location>
</feature>
<dbReference type="PROSITE" id="PS51755">
    <property type="entry name" value="OMPR_PHOB"/>
    <property type="match status" value="1"/>
</dbReference>
<protein>
    <submittedName>
        <fullName evidence="8">Response regulator transcription factor</fullName>
    </submittedName>
</protein>
<name>A0ABW3K8D4_9BACT</name>
<dbReference type="PROSITE" id="PS50110">
    <property type="entry name" value="RESPONSE_REGULATORY"/>
    <property type="match status" value="1"/>
</dbReference>
<dbReference type="InterPro" id="IPR011006">
    <property type="entry name" value="CheY-like_superfamily"/>
</dbReference>
<evidence type="ECO:0000256" key="3">
    <source>
        <dbReference type="ARBA" id="ARBA00023125"/>
    </source>
</evidence>
<dbReference type="Pfam" id="PF00072">
    <property type="entry name" value="Response_reg"/>
    <property type="match status" value="1"/>
</dbReference>
<evidence type="ECO:0000313" key="8">
    <source>
        <dbReference type="EMBL" id="MFD1002202.1"/>
    </source>
</evidence>
<dbReference type="SMART" id="SM00448">
    <property type="entry name" value="REC"/>
    <property type="match status" value="1"/>
</dbReference>
<evidence type="ECO:0000256" key="2">
    <source>
        <dbReference type="ARBA" id="ARBA00023012"/>
    </source>
</evidence>
<evidence type="ECO:0000313" key="9">
    <source>
        <dbReference type="Proteomes" id="UP001597112"/>
    </source>
</evidence>
<gene>
    <name evidence="8" type="ORF">ACFQ21_22955</name>
</gene>
<keyword evidence="9" id="KW-1185">Reference proteome</keyword>
<dbReference type="RefSeq" id="WP_377583080.1">
    <property type="nucleotide sequence ID" value="NZ_JBHTKA010000008.1"/>
</dbReference>
<evidence type="ECO:0000256" key="5">
    <source>
        <dbReference type="PROSITE-ProRule" id="PRU01091"/>
    </source>
</evidence>
<reference evidence="9" key="1">
    <citation type="journal article" date="2019" name="Int. J. Syst. Evol. Microbiol.">
        <title>The Global Catalogue of Microorganisms (GCM) 10K type strain sequencing project: providing services to taxonomists for standard genome sequencing and annotation.</title>
        <authorList>
            <consortium name="The Broad Institute Genomics Platform"/>
            <consortium name="The Broad Institute Genome Sequencing Center for Infectious Disease"/>
            <person name="Wu L."/>
            <person name="Ma J."/>
        </authorList>
    </citation>
    <scope>NUCLEOTIDE SEQUENCE [LARGE SCALE GENOMIC DNA]</scope>
    <source>
        <strain evidence="9">CCUG 58938</strain>
    </source>
</reference>
<dbReference type="Gene3D" id="6.10.250.690">
    <property type="match status" value="1"/>
</dbReference>
<dbReference type="InterPro" id="IPR036388">
    <property type="entry name" value="WH-like_DNA-bd_sf"/>
</dbReference>
<feature type="domain" description="OmpR/PhoB-type" evidence="7">
    <location>
        <begin position="128"/>
        <end position="225"/>
    </location>
</feature>
<dbReference type="PANTHER" id="PTHR48111">
    <property type="entry name" value="REGULATOR OF RPOS"/>
    <property type="match status" value="1"/>
</dbReference>
<dbReference type="SMART" id="SM00862">
    <property type="entry name" value="Trans_reg_C"/>
    <property type="match status" value="1"/>
</dbReference>
<comment type="caution">
    <text evidence="8">The sequence shown here is derived from an EMBL/GenBank/DDBJ whole genome shotgun (WGS) entry which is preliminary data.</text>
</comment>
<keyword evidence="2" id="KW-0902">Two-component regulatory system</keyword>
<dbReference type="CDD" id="cd00383">
    <property type="entry name" value="trans_reg_C"/>
    <property type="match status" value="1"/>
</dbReference>
<dbReference type="SUPFAM" id="SSF52172">
    <property type="entry name" value="CheY-like"/>
    <property type="match status" value="1"/>
</dbReference>
<evidence type="ECO:0000259" key="7">
    <source>
        <dbReference type="PROSITE" id="PS51755"/>
    </source>
</evidence>
<organism evidence="8 9">
    <name type="scientific">Ohtaekwangia kribbensis</name>
    <dbReference type="NCBI Taxonomy" id="688913"/>
    <lineage>
        <taxon>Bacteria</taxon>
        <taxon>Pseudomonadati</taxon>
        <taxon>Bacteroidota</taxon>
        <taxon>Cytophagia</taxon>
        <taxon>Cytophagales</taxon>
        <taxon>Fulvivirgaceae</taxon>
        <taxon>Ohtaekwangia</taxon>
    </lineage>
</organism>
<feature type="modified residue" description="4-aspartylphosphate" evidence="4">
    <location>
        <position position="52"/>
    </location>
</feature>
<dbReference type="EMBL" id="JBHTKA010000008">
    <property type="protein sequence ID" value="MFD1002202.1"/>
    <property type="molecule type" value="Genomic_DNA"/>
</dbReference>
<evidence type="ECO:0000256" key="1">
    <source>
        <dbReference type="ARBA" id="ARBA00022553"/>
    </source>
</evidence>
<evidence type="ECO:0000259" key="6">
    <source>
        <dbReference type="PROSITE" id="PS50110"/>
    </source>
</evidence>
<dbReference type="Pfam" id="PF00486">
    <property type="entry name" value="Trans_reg_C"/>
    <property type="match status" value="1"/>
</dbReference>
<dbReference type="InterPro" id="IPR001789">
    <property type="entry name" value="Sig_transdc_resp-reg_receiver"/>
</dbReference>
<dbReference type="InterPro" id="IPR039420">
    <property type="entry name" value="WalR-like"/>
</dbReference>
<dbReference type="Gene3D" id="1.10.10.10">
    <property type="entry name" value="Winged helix-like DNA-binding domain superfamily/Winged helix DNA-binding domain"/>
    <property type="match status" value="1"/>
</dbReference>
<keyword evidence="1 4" id="KW-0597">Phosphoprotein</keyword>
<keyword evidence="3 5" id="KW-0238">DNA-binding</keyword>
<dbReference type="Proteomes" id="UP001597112">
    <property type="component" value="Unassembled WGS sequence"/>
</dbReference>
<proteinExistence type="predicted"/>
<dbReference type="PANTHER" id="PTHR48111:SF40">
    <property type="entry name" value="PHOSPHATE REGULON TRANSCRIPTIONAL REGULATORY PROTEIN PHOB"/>
    <property type="match status" value="1"/>
</dbReference>
<dbReference type="InterPro" id="IPR001867">
    <property type="entry name" value="OmpR/PhoB-type_DNA-bd"/>
</dbReference>
<dbReference type="CDD" id="cd17574">
    <property type="entry name" value="REC_OmpR"/>
    <property type="match status" value="1"/>
</dbReference>
<dbReference type="Gene3D" id="3.40.50.2300">
    <property type="match status" value="1"/>
</dbReference>
<sequence>MKRILLVEDDPSLGFVIKDNLSLKGYDVTLCTDGEAAENTFNTSSFQLCIFDVMLPKKDGFSLARYVRSKNKNIPILFLTAKAMMEDKLTGFQTGADDYITKPFSLEELLCRIEVFLRRSSEELPHQLKKFHVGSYEFDYTTLTLRNPASEKTLTQKEAEVLQLLYYNRHRVLKREEILKEVWGDDDYFMGRSMDVFISKLRKYLKEDPAVQIVNYHGVGFRLEVA</sequence>